<comment type="caution">
    <text evidence="2">The sequence shown here is derived from an EMBL/GenBank/DDBJ whole genome shotgun (WGS) entry which is preliminary data.</text>
</comment>
<dbReference type="PANTHER" id="PTHR33673:SF36">
    <property type="entry name" value="MYB-LIKE PROTEIN Q"/>
    <property type="match status" value="1"/>
</dbReference>
<dbReference type="EMBL" id="JAAARO010000015">
    <property type="protein sequence ID" value="KAF5735599.1"/>
    <property type="molecule type" value="Genomic_DNA"/>
</dbReference>
<feature type="compositionally biased region" description="Basic and acidic residues" evidence="1">
    <location>
        <begin position="186"/>
        <end position="208"/>
    </location>
</feature>
<reference evidence="2 3" key="1">
    <citation type="journal article" date="2020" name="Nat. Commun.">
        <title>Genome of Tripterygium wilfordii and identification of cytochrome P450 involved in triptolide biosynthesis.</title>
        <authorList>
            <person name="Tu L."/>
            <person name="Su P."/>
            <person name="Zhang Z."/>
            <person name="Gao L."/>
            <person name="Wang J."/>
            <person name="Hu T."/>
            <person name="Zhou J."/>
            <person name="Zhang Y."/>
            <person name="Zhao Y."/>
            <person name="Liu Y."/>
            <person name="Song Y."/>
            <person name="Tong Y."/>
            <person name="Lu Y."/>
            <person name="Yang J."/>
            <person name="Xu C."/>
            <person name="Jia M."/>
            <person name="Peters R.J."/>
            <person name="Huang L."/>
            <person name="Gao W."/>
        </authorList>
    </citation>
    <scope>NUCLEOTIDE SEQUENCE [LARGE SCALE GENOMIC DNA]</scope>
    <source>
        <strain evidence="3">cv. XIE 37</strain>
        <tissue evidence="2">Leaf</tissue>
    </source>
</reference>
<accession>A0A7J7CNL4</accession>
<organism evidence="2 3">
    <name type="scientific">Tripterygium wilfordii</name>
    <name type="common">Thunder God vine</name>
    <dbReference type="NCBI Taxonomy" id="458696"/>
    <lineage>
        <taxon>Eukaryota</taxon>
        <taxon>Viridiplantae</taxon>
        <taxon>Streptophyta</taxon>
        <taxon>Embryophyta</taxon>
        <taxon>Tracheophyta</taxon>
        <taxon>Spermatophyta</taxon>
        <taxon>Magnoliopsida</taxon>
        <taxon>eudicotyledons</taxon>
        <taxon>Gunneridae</taxon>
        <taxon>Pentapetalae</taxon>
        <taxon>rosids</taxon>
        <taxon>fabids</taxon>
        <taxon>Celastrales</taxon>
        <taxon>Celastraceae</taxon>
        <taxon>Tripterygium</taxon>
    </lineage>
</organism>
<protein>
    <submittedName>
        <fullName evidence="2">Uncharacterized protein</fullName>
    </submittedName>
</protein>
<feature type="compositionally biased region" description="Low complexity" evidence="1">
    <location>
        <begin position="262"/>
        <end position="282"/>
    </location>
</feature>
<feature type="compositionally biased region" description="Basic and acidic residues" evidence="1">
    <location>
        <begin position="165"/>
        <end position="174"/>
    </location>
</feature>
<feature type="compositionally biased region" description="Polar residues" evidence="1">
    <location>
        <begin position="68"/>
        <end position="77"/>
    </location>
</feature>
<sequence>MDNEHGNGKSKFLTPNNEDNMPVPPKTLGSSSSEASVESKVTHKTTTISQESGLESKAAISSPELSGHSMQGSSSTVPPAYSLQTLGHPPGYDPNRIPSAVFATKPASPMEWSVASNESLFSIQMGNNSFSRDHVFMLYKSGELPKLDDMINFSNSLPPMPEVDETNKRSENMEKGSQVAQASPDSRAENDQREANKQEVLEEADHTQLKAPPANDTVNSKSISYRSEGSNNSTRSFAFPVLEGEAGRLSSMKVDVDEKQQSQKNQQQQQEQPPLQTSETTPKTSAGNSWFSCFSFCKIGCC</sequence>
<dbReference type="Proteomes" id="UP000593562">
    <property type="component" value="Unassembled WGS sequence"/>
</dbReference>
<name>A0A7J7CNL4_TRIWF</name>
<feature type="compositionally biased region" description="Polar residues" evidence="1">
    <location>
        <begin position="44"/>
        <end position="53"/>
    </location>
</feature>
<feature type="compositionally biased region" description="Polar residues" evidence="1">
    <location>
        <begin position="216"/>
        <end position="236"/>
    </location>
</feature>
<proteinExistence type="predicted"/>
<feature type="region of interest" description="Disordered" evidence="1">
    <location>
        <begin position="1"/>
        <end position="77"/>
    </location>
</feature>
<evidence type="ECO:0000313" key="3">
    <source>
        <dbReference type="Proteomes" id="UP000593562"/>
    </source>
</evidence>
<evidence type="ECO:0000256" key="1">
    <source>
        <dbReference type="SAM" id="MobiDB-lite"/>
    </source>
</evidence>
<evidence type="ECO:0000313" key="2">
    <source>
        <dbReference type="EMBL" id="KAF5735599.1"/>
    </source>
</evidence>
<dbReference type="AlphaFoldDB" id="A0A7J7CNL4"/>
<dbReference type="PANTHER" id="PTHR33673">
    <property type="entry name" value="SUPPRESSOR SRP40-LIKE PROTEIN"/>
    <property type="match status" value="1"/>
</dbReference>
<gene>
    <name evidence="2" type="ORF">HS088_TW15G01108</name>
</gene>
<keyword evidence="3" id="KW-1185">Reference proteome</keyword>
<dbReference type="InParanoid" id="A0A7J7CNL4"/>
<dbReference type="OrthoDB" id="676141at2759"/>
<feature type="compositionally biased region" description="Low complexity" evidence="1">
    <location>
        <begin position="30"/>
        <end position="39"/>
    </location>
</feature>
<feature type="region of interest" description="Disordered" evidence="1">
    <location>
        <begin position="150"/>
        <end position="290"/>
    </location>
</feature>